<protein>
    <recommendedName>
        <fullName evidence="5">Plasmodium RESA N-terminal domain-containing protein</fullName>
    </recommendedName>
</protein>
<accession>A0A1Y3DVE9</accession>
<evidence type="ECO:0008006" key="5">
    <source>
        <dbReference type="Google" id="ProtNLM"/>
    </source>
</evidence>
<keyword evidence="1" id="KW-0472">Membrane</keyword>
<sequence>MIFPFYVQLFLFTFFVSFRQSQGQCIVDEPTLKASSSQSSNLRHRCGRMLSEYGSYYDGSDLTDESSFRLRSSETDSSSSDFSEEDDGHLQRYLTSRVHREREDKWKKEFSDFVGSLDSVDSVGSRRKVLKKILSHLKKQDTFDYDFLMGYIDTHLEGKQKKDMKLLVDELRKYNVKYLETKSRFRSNMKTFRKKIKKNIMLLILLVPSITTLFVLLGMIMSMIICGPAALASAPIVASTVVTSSAGAVVGVSSVAAAPAACGALAEVMIPIFTCCENMCRVAYFSYPLLLL</sequence>
<gene>
    <name evidence="3" type="ORF">PKNOH_S01026500</name>
</gene>
<keyword evidence="2" id="KW-0732">Signal</keyword>
<dbReference type="VEuPathDB" id="PlasmoDB:PKA1H_010022800"/>
<dbReference type="Proteomes" id="UP000195012">
    <property type="component" value="Unassembled WGS sequence"/>
</dbReference>
<evidence type="ECO:0000256" key="1">
    <source>
        <dbReference type="SAM" id="Phobius"/>
    </source>
</evidence>
<name>A0A1Y3DVE9_PLAKN</name>
<evidence type="ECO:0000313" key="4">
    <source>
        <dbReference type="Proteomes" id="UP000195012"/>
    </source>
</evidence>
<dbReference type="AlphaFoldDB" id="A0A1Y3DVE9"/>
<comment type="caution">
    <text evidence="3">The sequence shown here is derived from an EMBL/GenBank/DDBJ whole genome shotgun (WGS) entry which is preliminary data.</text>
</comment>
<evidence type="ECO:0000313" key="3">
    <source>
        <dbReference type="EMBL" id="OTN68654.1"/>
    </source>
</evidence>
<dbReference type="VEuPathDB" id="PlasmoDB:PKNH_0118100"/>
<organism evidence="3 4">
    <name type="scientific">Plasmodium knowlesi</name>
    <dbReference type="NCBI Taxonomy" id="5850"/>
    <lineage>
        <taxon>Eukaryota</taxon>
        <taxon>Sar</taxon>
        <taxon>Alveolata</taxon>
        <taxon>Apicomplexa</taxon>
        <taxon>Aconoidasida</taxon>
        <taxon>Haemosporida</taxon>
        <taxon>Plasmodiidae</taxon>
        <taxon>Plasmodium</taxon>
        <taxon>Plasmodium (Plasmodium)</taxon>
    </lineage>
</organism>
<feature type="chain" id="PRO_5010986573" description="Plasmodium RESA N-terminal domain-containing protein" evidence="2">
    <location>
        <begin position="24"/>
        <end position="292"/>
    </location>
</feature>
<dbReference type="EMBL" id="NETL01000015">
    <property type="protein sequence ID" value="OTN68654.1"/>
    <property type="molecule type" value="Genomic_DNA"/>
</dbReference>
<dbReference type="OrthoDB" id="387265at2759"/>
<dbReference type="VEuPathDB" id="PlasmoDB:PKNOH_S01026500"/>
<dbReference type="OMA" id="IFTCCEN"/>
<keyword evidence="1" id="KW-0812">Transmembrane</keyword>
<proteinExistence type="predicted"/>
<feature type="transmembrane region" description="Helical" evidence="1">
    <location>
        <begin position="200"/>
        <end position="226"/>
    </location>
</feature>
<feature type="signal peptide" evidence="2">
    <location>
        <begin position="1"/>
        <end position="23"/>
    </location>
</feature>
<keyword evidence="1" id="KW-1133">Transmembrane helix</keyword>
<evidence type="ECO:0000256" key="2">
    <source>
        <dbReference type="SAM" id="SignalP"/>
    </source>
</evidence>
<reference evidence="3 4" key="1">
    <citation type="submission" date="2017-05" db="EMBL/GenBank/DDBJ databases">
        <title>PacBio assembly of a Plasmodium knowlesi genome sequence with Hi-C correction and manual annotation of the SICAvar gene family.</title>
        <authorList>
            <person name="Lapp S.A."/>
            <person name="Geraldo J.A."/>
            <person name="Chien J.-T."/>
            <person name="Ay F."/>
            <person name="Pakala S.B."/>
            <person name="Batugedara G."/>
            <person name="Humphrey J.C."/>
            <person name="Debarry J.D."/>
            <person name="Le Roch K.G."/>
            <person name="Galinski M.R."/>
            <person name="Kissinger J.C."/>
        </authorList>
    </citation>
    <scope>NUCLEOTIDE SEQUENCE [LARGE SCALE GENOMIC DNA]</scope>
    <source>
        <strain evidence="4">Malayan Strain Pk1 (A+)</strain>
    </source>
</reference>